<protein>
    <submittedName>
        <fullName evidence="1">Uncharacterized protein</fullName>
    </submittedName>
</protein>
<evidence type="ECO:0000313" key="2">
    <source>
        <dbReference type="Proteomes" id="UP000215914"/>
    </source>
</evidence>
<proteinExistence type="predicted"/>
<dbReference type="EMBL" id="CM007890">
    <property type="protein sequence ID" value="OTG36010.1"/>
    <property type="molecule type" value="Genomic_DNA"/>
</dbReference>
<gene>
    <name evidence="1" type="ORF">HannXRQ_Chr01g0002921</name>
</gene>
<organism evidence="1 2">
    <name type="scientific">Helianthus annuus</name>
    <name type="common">Common sunflower</name>
    <dbReference type="NCBI Taxonomy" id="4232"/>
    <lineage>
        <taxon>Eukaryota</taxon>
        <taxon>Viridiplantae</taxon>
        <taxon>Streptophyta</taxon>
        <taxon>Embryophyta</taxon>
        <taxon>Tracheophyta</taxon>
        <taxon>Spermatophyta</taxon>
        <taxon>Magnoliopsida</taxon>
        <taxon>eudicotyledons</taxon>
        <taxon>Gunneridae</taxon>
        <taxon>Pentapetalae</taxon>
        <taxon>asterids</taxon>
        <taxon>campanulids</taxon>
        <taxon>Asterales</taxon>
        <taxon>Asteraceae</taxon>
        <taxon>Asteroideae</taxon>
        <taxon>Heliantheae alliance</taxon>
        <taxon>Heliantheae</taxon>
        <taxon>Helianthus</taxon>
    </lineage>
</organism>
<reference evidence="2" key="1">
    <citation type="journal article" date="2017" name="Nature">
        <title>The sunflower genome provides insights into oil metabolism, flowering and Asterid evolution.</title>
        <authorList>
            <person name="Badouin H."/>
            <person name="Gouzy J."/>
            <person name="Grassa C.J."/>
            <person name="Murat F."/>
            <person name="Staton S.E."/>
            <person name="Cottret L."/>
            <person name="Lelandais-Briere C."/>
            <person name="Owens G.L."/>
            <person name="Carrere S."/>
            <person name="Mayjonade B."/>
            <person name="Legrand L."/>
            <person name="Gill N."/>
            <person name="Kane N.C."/>
            <person name="Bowers J.E."/>
            <person name="Hubner S."/>
            <person name="Bellec A."/>
            <person name="Berard A."/>
            <person name="Berges H."/>
            <person name="Blanchet N."/>
            <person name="Boniface M.C."/>
            <person name="Brunel D."/>
            <person name="Catrice O."/>
            <person name="Chaidir N."/>
            <person name="Claudel C."/>
            <person name="Donnadieu C."/>
            <person name="Faraut T."/>
            <person name="Fievet G."/>
            <person name="Helmstetter N."/>
            <person name="King M."/>
            <person name="Knapp S.J."/>
            <person name="Lai Z."/>
            <person name="Le Paslier M.C."/>
            <person name="Lippi Y."/>
            <person name="Lorenzon L."/>
            <person name="Mandel J.R."/>
            <person name="Marage G."/>
            <person name="Marchand G."/>
            <person name="Marquand E."/>
            <person name="Bret-Mestries E."/>
            <person name="Morien E."/>
            <person name="Nambeesan S."/>
            <person name="Nguyen T."/>
            <person name="Pegot-Espagnet P."/>
            <person name="Pouilly N."/>
            <person name="Raftis F."/>
            <person name="Sallet E."/>
            <person name="Schiex T."/>
            <person name="Thomas J."/>
            <person name="Vandecasteele C."/>
            <person name="Vares D."/>
            <person name="Vear F."/>
            <person name="Vautrin S."/>
            <person name="Crespi M."/>
            <person name="Mangin B."/>
            <person name="Burke J.M."/>
            <person name="Salse J."/>
            <person name="Munos S."/>
            <person name="Vincourt P."/>
            <person name="Rieseberg L.H."/>
            <person name="Langlade N.B."/>
        </authorList>
    </citation>
    <scope>NUCLEOTIDE SEQUENCE [LARGE SCALE GENOMIC DNA]</scope>
    <source>
        <strain evidence="2">cv. SF193</strain>
    </source>
</reference>
<dbReference type="InParanoid" id="A0A251VKA9"/>
<sequence length="62" mass="7136">MESSEVVDGADVVIPLASVKQVTDRYANTLYGYFLGKRLAFPRFRWWITLLRTIGLSTVWLD</sequence>
<dbReference type="AlphaFoldDB" id="A0A251VKA9"/>
<dbReference type="Proteomes" id="UP000215914">
    <property type="component" value="Chromosome 1"/>
</dbReference>
<accession>A0A251VKA9</accession>
<name>A0A251VKA9_HELAN</name>
<keyword evidence="2" id="KW-1185">Reference proteome</keyword>
<evidence type="ECO:0000313" key="1">
    <source>
        <dbReference type="EMBL" id="OTG36010.1"/>
    </source>
</evidence>